<feature type="compositionally biased region" description="Polar residues" evidence="6">
    <location>
        <begin position="238"/>
        <end position="250"/>
    </location>
</feature>
<comment type="caution">
    <text evidence="9">The sequence shown here is derived from an EMBL/GenBank/DDBJ whole genome shotgun (WGS) entry which is preliminary data.</text>
</comment>
<dbReference type="Pfam" id="PF09468">
    <property type="entry name" value="RNase_H2-Ydr279"/>
    <property type="match status" value="1"/>
</dbReference>
<organism evidence="9 10">
    <name type="scientific">Riccia sorocarpa</name>
    <dbReference type="NCBI Taxonomy" id="122646"/>
    <lineage>
        <taxon>Eukaryota</taxon>
        <taxon>Viridiplantae</taxon>
        <taxon>Streptophyta</taxon>
        <taxon>Embryophyta</taxon>
        <taxon>Marchantiophyta</taxon>
        <taxon>Marchantiopsida</taxon>
        <taxon>Marchantiidae</taxon>
        <taxon>Marchantiales</taxon>
        <taxon>Ricciaceae</taxon>
        <taxon>Riccia</taxon>
    </lineage>
</organism>
<evidence type="ECO:0000259" key="7">
    <source>
        <dbReference type="Pfam" id="PF09468"/>
    </source>
</evidence>
<dbReference type="PANTHER" id="PTHR13383:SF11">
    <property type="entry name" value="RIBONUCLEASE H2 SUBUNIT B"/>
    <property type="match status" value="1"/>
</dbReference>
<dbReference type="InterPro" id="IPR019024">
    <property type="entry name" value="RNase_H2_suB_wHTH"/>
</dbReference>
<evidence type="ECO:0000256" key="1">
    <source>
        <dbReference type="ARBA" id="ARBA00004123"/>
    </source>
</evidence>
<comment type="function">
    <text evidence="4">Non catalytic subunit of RNase H2, an endonuclease that specifically degrades the RNA of RNA:DNA hybrids. Participates in DNA replication, possibly by mediating the removal of lagging-strand Okazaki fragment RNA primers during DNA replication. Mediates the excision of single ribonucleotides from DNA:RNA duplexes.</text>
</comment>
<dbReference type="Gene3D" id="2.20.25.530">
    <property type="match status" value="1"/>
</dbReference>
<dbReference type="CDD" id="cd09270">
    <property type="entry name" value="RNase_H2-B"/>
    <property type="match status" value="1"/>
</dbReference>
<evidence type="ECO:0000313" key="10">
    <source>
        <dbReference type="Proteomes" id="UP001633002"/>
    </source>
</evidence>
<name>A0ABD3GHP5_9MARC</name>
<protein>
    <recommendedName>
        <fullName evidence="2">Ribonuclease H2 subunit B</fullName>
    </recommendedName>
    <alternativeName>
        <fullName evidence="5">Ribonuclease HI subunit B</fullName>
    </alternativeName>
</protein>
<feature type="region of interest" description="Disordered" evidence="6">
    <location>
        <begin position="237"/>
        <end position="260"/>
    </location>
</feature>
<accession>A0ABD3GHP5</accession>
<dbReference type="Gene3D" id="1.10.20.120">
    <property type="match status" value="1"/>
</dbReference>
<evidence type="ECO:0000256" key="5">
    <source>
        <dbReference type="ARBA" id="ARBA00033464"/>
    </source>
</evidence>
<evidence type="ECO:0000256" key="3">
    <source>
        <dbReference type="ARBA" id="ARBA00023242"/>
    </source>
</evidence>
<proteinExistence type="predicted"/>
<dbReference type="InterPro" id="IPR040456">
    <property type="entry name" value="RNase_H2_suB"/>
</dbReference>
<reference evidence="9 10" key="1">
    <citation type="submission" date="2024-09" db="EMBL/GenBank/DDBJ databases">
        <title>Chromosome-scale assembly of Riccia sorocarpa.</title>
        <authorList>
            <person name="Paukszto L."/>
        </authorList>
    </citation>
    <scope>NUCLEOTIDE SEQUENCE [LARGE SCALE GENOMIC DNA]</scope>
    <source>
        <strain evidence="9">LP-2024</strain>
        <tissue evidence="9">Aerial parts of the thallus</tissue>
    </source>
</reference>
<feature type="domain" description="Rnh202 triple barrel" evidence="8">
    <location>
        <begin position="32"/>
        <end position="88"/>
    </location>
</feature>
<dbReference type="PANTHER" id="PTHR13383">
    <property type="entry name" value="RIBONUCLEASE H2 SUBUNIT B"/>
    <property type="match status" value="1"/>
</dbReference>
<evidence type="ECO:0000256" key="2">
    <source>
        <dbReference type="ARBA" id="ARBA00019062"/>
    </source>
</evidence>
<comment type="subcellular location">
    <subcellularLocation>
        <location evidence="1">Nucleus</location>
    </subcellularLocation>
</comment>
<evidence type="ECO:0000256" key="6">
    <source>
        <dbReference type="SAM" id="MobiDB-lite"/>
    </source>
</evidence>
<dbReference type="Pfam" id="PF17745">
    <property type="entry name" value="Ydr279_N"/>
    <property type="match status" value="1"/>
</dbReference>
<dbReference type="InterPro" id="IPR041195">
    <property type="entry name" value="Rnh202_N"/>
</dbReference>
<dbReference type="GO" id="GO:0005634">
    <property type="term" value="C:nucleus"/>
    <property type="evidence" value="ECO:0007669"/>
    <property type="project" value="UniProtKB-SubCell"/>
</dbReference>
<gene>
    <name evidence="9" type="ORF">R1sor_027508</name>
</gene>
<keyword evidence="10" id="KW-1185">Reference proteome</keyword>
<feature type="domain" description="Ribonuclease H2 subunit B wHTH" evidence="7">
    <location>
        <begin position="93"/>
        <end position="183"/>
    </location>
</feature>
<dbReference type="AlphaFoldDB" id="A0ABD3GHP5"/>
<evidence type="ECO:0000256" key="4">
    <source>
        <dbReference type="ARBA" id="ARBA00024778"/>
    </source>
</evidence>
<sequence length="273" mass="30471">MASVFTAKADTRVLIAYAPEKTRAADTEGVLDGSLFHLRNPRSGSAACYMILNGALQEVHWFKQRYTSWFLGDSVCEDGSLYLATSFDPLLMVLPVLETARMKKGDDLGKFRALDDMMCVDGYPGYMRLVPLLTSCIHVICEVREAGQSKYYRLDDSKVEGWLLCKVRRITEHLRSTQKSFVGMSEDDMNSYVVGLLSEYLPAEPWLSRLYSCLSLERGSSKSDHWVTPPEALGVESVQATKQSDSSLSKSVPAKKGAPQGVRKITSFFARPR</sequence>
<dbReference type="Proteomes" id="UP001633002">
    <property type="component" value="Unassembled WGS sequence"/>
</dbReference>
<evidence type="ECO:0000259" key="8">
    <source>
        <dbReference type="Pfam" id="PF17745"/>
    </source>
</evidence>
<keyword evidence="3" id="KW-0539">Nucleus</keyword>
<dbReference type="EMBL" id="JBJQOH010000008">
    <property type="protein sequence ID" value="KAL3677560.1"/>
    <property type="molecule type" value="Genomic_DNA"/>
</dbReference>
<evidence type="ECO:0000313" key="9">
    <source>
        <dbReference type="EMBL" id="KAL3677560.1"/>
    </source>
</evidence>